<evidence type="ECO:0000256" key="2">
    <source>
        <dbReference type="SAM" id="SignalP"/>
    </source>
</evidence>
<protein>
    <submittedName>
        <fullName evidence="3">Uncharacterized protein</fullName>
    </submittedName>
</protein>
<evidence type="ECO:0000313" key="3">
    <source>
        <dbReference type="EMBL" id="KAK9812462.1"/>
    </source>
</evidence>
<keyword evidence="2" id="KW-0732">Signal</keyword>
<evidence type="ECO:0000256" key="1">
    <source>
        <dbReference type="SAM" id="MobiDB-lite"/>
    </source>
</evidence>
<feature type="signal peptide" evidence="2">
    <location>
        <begin position="1"/>
        <end position="25"/>
    </location>
</feature>
<feature type="chain" id="PRO_5043373952" evidence="2">
    <location>
        <begin position="26"/>
        <end position="74"/>
    </location>
</feature>
<accession>A0AAW1PUL7</accession>
<dbReference type="AlphaFoldDB" id="A0AAW1PUL7"/>
<dbReference type="Proteomes" id="UP001465755">
    <property type="component" value="Unassembled WGS sequence"/>
</dbReference>
<gene>
    <name evidence="3" type="ORF">WJX73_001683</name>
</gene>
<comment type="caution">
    <text evidence="3">The sequence shown here is derived from an EMBL/GenBank/DDBJ whole genome shotgun (WGS) entry which is preliminary data.</text>
</comment>
<sequence>MSKLHGSKFFLLAVICLTGTGICDANSSHQPKLSTARRLLGVLDTKVHSYKEESLSGPTEQAFVGPEPNANSKG</sequence>
<proteinExistence type="predicted"/>
<keyword evidence="4" id="KW-1185">Reference proteome</keyword>
<name>A0AAW1PUL7_9CHLO</name>
<organism evidence="3 4">
    <name type="scientific">Symbiochloris irregularis</name>
    <dbReference type="NCBI Taxonomy" id="706552"/>
    <lineage>
        <taxon>Eukaryota</taxon>
        <taxon>Viridiplantae</taxon>
        <taxon>Chlorophyta</taxon>
        <taxon>core chlorophytes</taxon>
        <taxon>Trebouxiophyceae</taxon>
        <taxon>Trebouxiales</taxon>
        <taxon>Trebouxiaceae</taxon>
        <taxon>Symbiochloris</taxon>
    </lineage>
</organism>
<feature type="region of interest" description="Disordered" evidence="1">
    <location>
        <begin position="51"/>
        <end position="74"/>
    </location>
</feature>
<reference evidence="3 4" key="1">
    <citation type="journal article" date="2024" name="Nat. Commun.">
        <title>Phylogenomics reveals the evolutionary origins of lichenization in chlorophyte algae.</title>
        <authorList>
            <person name="Puginier C."/>
            <person name="Libourel C."/>
            <person name="Otte J."/>
            <person name="Skaloud P."/>
            <person name="Haon M."/>
            <person name="Grisel S."/>
            <person name="Petersen M."/>
            <person name="Berrin J.G."/>
            <person name="Delaux P.M."/>
            <person name="Dal Grande F."/>
            <person name="Keller J."/>
        </authorList>
    </citation>
    <scope>NUCLEOTIDE SEQUENCE [LARGE SCALE GENOMIC DNA]</scope>
    <source>
        <strain evidence="3 4">SAG 2036</strain>
    </source>
</reference>
<dbReference type="EMBL" id="JALJOQ010000006">
    <property type="protein sequence ID" value="KAK9812462.1"/>
    <property type="molecule type" value="Genomic_DNA"/>
</dbReference>
<evidence type="ECO:0000313" key="4">
    <source>
        <dbReference type="Proteomes" id="UP001465755"/>
    </source>
</evidence>